<keyword evidence="2" id="KW-1185">Reference proteome</keyword>
<gene>
    <name evidence="1" type="ORF">LY90DRAFT_499498</name>
</gene>
<evidence type="ECO:0000313" key="1">
    <source>
        <dbReference type="EMBL" id="ORY84058.1"/>
    </source>
</evidence>
<dbReference type="AlphaFoldDB" id="A0A1Y2FJE1"/>
<organism evidence="1 2">
    <name type="scientific">Neocallimastix californiae</name>
    <dbReference type="NCBI Taxonomy" id="1754190"/>
    <lineage>
        <taxon>Eukaryota</taxon>
        <taxon>Fungi</taxon>
        <taxon>Fungi incertae sedis</taxon>
        <taxon>Chytridiomycota</taxon>
        <taxon>Chytridiomycota incertae sedis</taxon>
        <taxon>Neocallimastigomycetes</taxon>
        <taxon>Neocallimastigales</taxon>
        <taxon>Neocallimastigaceae</taxon>
        <taxon>Neocallimastix</taxon>
    </lineage>
</organism>
<reference evidence="1 2" key="1">
    <citation type="submission" date="2016-08" db="EMBL/GenBank/DDBJ databases">
        <title>A Parts List for Fungal Cellulosomes Revealed by Comparative Genomics.</title>
        <authorList>
            <consortium name="DOE Joint Genome Institute"/>
            <person name="Haitjema C.H."/>
            <person name="Gilmore S.P."/>
            <person name="Henske J.K."/>
            <person name="Solomon K.V."/>
            <person name="De Groot R."/>
            <person name="Kuo A."/>
            <person name="Mondo S.J."/>
            <person name="Salamov A.A."/>
            <person name="Labutti K."/>
            <person name="Zhao Z."/>
            <person name="Chiniquy J."/>
            <person name="Barry K."/>
            <person name="Brewer H.M."/>
            <person name="Purvine S.O."/>
            <person name="Wright A.T."/>
            <person name="Boxma B."/>
            <person name="Van Alen T."/>
            <person name="Hackstein J.H."/>
            <person name="Baker S.E."/>
            <person name="Grigoriev I.V."/>
            <person name="O'Malley M.A."/>
        </authorList>
    </citation>
    <scope>NUCLEOTIDE SEQUENCE [LARGE SCALE GENOMIC DNA]</scope>
    <source>
        <strain evidence="1 2">G1</strain>
    </source>
</reference>
<comment type="caution">
    <text evidence="1">The sequence shown here is derived from an EMBL/GenBank/DDBJ whole genome shotgun (WGS) entry which is preliminary data.</text>
</comment>
<accession>A0A1Y2FJE1</accession>
<dbReference type="Proteomes" id="UP000193920">
    <property type="component" value="Unassembled WGS sequence"/>
</dbReference>
<protein>
    <submittedName>
        <fullName evidence="1">Uncharacterized protein</fullName>
    </submittedName>
</protein>
<evidence type="ECO:0000313" key="2">
    <source>
        <dbReference type="Proteomes" id="UP000193920"/>
    </source>
</evidence>
<name>A0A1Y2FJE1_9FUNG</name>
<dbReference type="EMBL" id="MCOG01000006">
    <property type="protein sequence ID" value="ORY84058.1"/>
    <property type="molecule type" value="Genomic_DNA"/>
</dbReference>
<sequence length="180" mass="21453">MGFKIEDRPLTFTTATGKELIPQVTKEFKIKVKMVEERTGKVKWYDFNTRCRLTEAMPRTIILGSRFMERHLIYRKIDVHDQQPKVYKMDGKRSGPPDVDSPRECEGESIYIVQINYKEETEPEEAKSMARITQLINQVINNQKIKDTVYDLARQFYRERGIEYTKDYYDYLVDYDRLAD</sequence>
<proteinExistence type="predicted"/>